<dbReference type="PANTHER" id="PTHR39162">
    <property type="entry name" value="GLL3345 PROTEIN"/>
    <property type="match status" value="1"/>
</dbReference>
<dbReference type="Proteomes" id="UP000886750">
    <property type="component" value="Unassembled WGS sequence"/>
</dbReference>
<reference evidence="1" key="1">
    <citation type="journal article" date="2021" name="PeerJ">
        <title>Extensive microbial diversity within the chicken gut microbiome revealed by metagenomics and culture.</title>
        <authorList>
            <person name="Gilroy R."/>
            <person name="Ravi A."/>
            <person name="Getino M."/>
            <person name="Pursley I."/>
            <person name="Horton D.L."/>
            <person name="Alikhan N.F."/>
            <person name="Baker D."/>
            <person name="Gharbi K."/>
            <person name="Hall N."/>
            <person name="Watson M."/>
            <person name="Adriaenssens E.M."/>
            <person name="Foster-Nyarko E."/>
            <person name="Jarju S."/>
            <person name="Secka A."/>
            <person name="Antonio M."/>
            <person name="Oren A."/>
            <person name="Chaudhuri R.R."/>
            <person name="La Ragione R."/>
            <person name="Hildebrand F."/>
            <person name="Pallen M.J."/>
        </authorList>
    </citation>
    <scope>NUCLEOTIDE SEQUENCE</scope>
    <source>
        <strain evidence="1">1345</strain>
    </source>
</reference>
<accession>A0A9D1ZVH1</accession>
<protein>
    <recommendedName>
        <fullName evidence="3">Sporulation protein YtfJ</fullName>
    </recommendedName>
</protein>
<dbReference type="AlphaFoldDB" id="A0A9D1ZVH1"/>
<dbReference type="EMBL" id="DXCQ01000028">
    <property type="protein sequence ID" value="HIY96620.1"/>
    <property type="molecule type" value="Genomic_DNA"/>
</dbReference>
<reference evidence="1" key="2">
    <citation type="submission" date="2021-04" db="EMBL/GenBank/DDBJ databases">
        <authorList>
            <person name="Gilroy R."/>
        </authorList>
    </citation>
    <scope>NUCLEOTIDE SEQUENCE</scope>
    <source>
        <strain evidence="1">1345</strain>
    </source>
</reference>
<gene>
    <name evidence="1" type="ORF">H9729_02930</name>
</gene>
<evidence type="ECO:0000313" key="2">
    <source>
        <dbReference type="Proteomes" id="UP000886750"/>
    </source>
</evidence>
<dbReference type="PIRSF" id="PIRSF021377">
    <property type="entry name" value="YtfJ"/>
    <property type="match status" value="1"/>
</dbReference>
<comment type="caution">
    <text evidence="1">The sequence shown here is derived from an EMBL/GenBank/DDBJ whole genome shotgun (WGS) entry which is preliminary data.</text>
</comment>
<dbReference type="Pfam" id="PF09579">
    <property type="entry name" value="Spore_YtfJ"/>
    <property type="match status" value="1"/>
</dbReference>
<dbReference type="InterPro" id="IPR014229">
    <property type="entry name" value="Spore_YtfJ"/>
</dbReference>
<proteinExistence type="predicted"/>
<sequence length="128" mass="13757">MNINETERNKKVNELVERSMRNLNEMVDGNTVIGTPILTASGCQVIPVSKLTMGYLSGGSDIGETKVVKENESVPFAGGSGAVVSIKPAGFILDDGNGCRYIHAGEDPIDNLIDKTSDLLKSFQRKND</sequence>
<evidence type="ECO:0000313" key="1">
    <source>
        <dbReference type="EMBL" id="HIY96620.1"/>
    </source>
</evidence>
<organism evidence="1 2">
    <name type="scientific">Candidatus Borkfalkia excrementigallinarum</name>
    <dbReference type="NCBI Taxonomy" id="2838506"/>
    <lineage>
        <taxon>Bacteria</taxon>
        <taxon>Bacillati</taxon>
        <taxon>Bacillota</taxon>
        <taxon>Clostridia</taxon>
        <taxon>Christensenellales</taxon>
        <taxon>Christensenellaceae</taxon>
        <taxon>Candidatus Borkfalkia</taxon>
    </lineage>
</organism>
<name>A0A9D1ZVH1_9FIRM</name>
<dbReference type="PANTHER" id="PTHR39162:SF1">
    <property type="entry name" value="SPORULATION PROTEIN YTFJ"/>
    <property type="match status" value="1"/>
</dbReference>
<evidence type="ECO:0008006" key="3">
    <source>
        <dbReference type="Google" id="ProtNLM"/>
    </source>
</evidence>